<comment type="caution">
    <text evidence="2">The sequence shown here is derived from an EMBL/GenBank/DDBJ whole genome shotgun (WGS) entry which is preliminary data.</text>
</comment>
<accession>A0A3P1SKG6</accession>
<name>A0A3P1SKG6_9GAMM</name>
<evidence type="ECO:0000313" key="2">
    <source>
        <dbReference type="EMBL" id="RRC96802.1"/>
    </source>
</evidence>
<evidence type="ECO:0000256" key="1">
    <source>
        <dbReference type="SAM" id="Phobius"/>
    </source>
</evidence>
<feature type="transmembrane region" description="Helical" evidence="1">
    <location>
        <begin position="20"/>
        <end position="39"/>
    </location>
</feature>
<keyword evidence="1" id="KW-0812">Transmembrane</keyword>
<reference evidence="2 3" key="1">
    <citation type="submission" date="2018-11" db="EMBL/GenBank/DDBJ databases">
        <title>The draft genome sequence of Amphritea balenae JAMM 1525T.</title>
        <authorList>
            <person name="Fang Z."/>
            <person name="Zhang Y."/>
            <person name="Han X."/>
        </authorList>
    </citation>
    <scope>NUCLEOTIDE SEQUENCE [LARGE SCALE GENOMIC DNA]</scope>
    <source>
        <strain evidence="2 3">JAMM 1525</strain>
    </source>
</reference>
<keyword evidence="3" id="KW-1185">Reference proteome</keyword>
<keyword evidence="1" id="KW-1133">Transmembrane helix</keyword>
<proteinExistence type="predicted"/>
<protein>
    <submittedName>
        <fullName evidence="2">Uncharacterized protein</fullName>
    </submittedName>
</protein>
<dbReference type="EMBL" id="RQXV01000017">
    <property type="protein sequence ID" value="RRC96802.1"/>
    <property type="molecule type" value="Genomic_DNA"/>
</dbReference>
<dbReference type="AlphaFoldDB" id="A0A3P1SKG6"/>
<dbReference type="Proteomes" id="UP000267535">
    <property type="component" value="Unassembled WGS sequence"/>
</dbReference>
<keyword evidence="1" id="KW-0472">Membrane</keyword>
<sequence>MTLSVLSVSSVVNRSYLLSLISYLLSLISYLLSLIFSALSDAAKPHRTSAAFGQVKRSDLDSQYGQVKRSDLGPQYG</sequence>
<gene>
    <name evidence="2" type="ORF">EHS89_20420</name>
</gene>
<evidence type="ECO:0000313" key="3">
    <source>
        <dbReference type="Proteomes" id="UP000267535"/>
    </source>
</evidence>
<organism evidence="2 3">
    <name type="scientific">Amphritea balenae</name>
    <dbReference type="NCBI Taxonomy" id="452629"/>
    <lineage>
        <taxon>Bacteria</taxon>
        <taxon>Pseudomonadati</taxon>
        <taxon>Pseudomonadota</taxon>
        <taxon>Gammaproteobacteria</taxon>
        <taxon>Oceanospirillales</taxon>
        <taxon>Oceanospirillaceae</taxon>
        <taxon>Amphritea</taxon>
    </lineage>
</organism>